<reference evidence="2" key="1">
    <citation type="submission" date="2019-04" db="EMBL/GenBank/DDBJ databases">
        <authorList>
            <person name="Alioto T."/>
            <person name="Alioto T."/>
        </authorList>
    </citation>
    <scope>NUCLEOTIDE SEQUENCE [LARGE SCALE GENOMIC DNA]</scope>
</reference>
<organism evidence="2 3">
    <name type="scientific">Marmota monax</name>
    <name type="common">Woodchuck</name>
    <dbReference type="NCBI Taxonomy" id="9995"/>
    <lineage>
        <taxon>Eukaryota</taxon>
        <taxon>Metazoa</taxon>
        <taxon>Chordata</taxon>
        <taxon>Craniata</taxon>
        <taxon>Vertebrata</taxon>
        <taxon>Euteleostomi</taxon>
        <taxon>Mammalia</taxon>
        <taxon>Eutheria</taxon>
        <taxon>Euarchontoglires</taxon>
        <taxon>Glires</taxon>
        <taxon>Rodentia</taxon>
        <taxon>Sciuromorpha</taxon>
        <taxon>Sciuridae</taxon>
        <taxon>Xerinae</taxon>
        <taxon>Marmotini</taxon>
        <taxon>Marmota</taxon>
    </lineage>
</organism>
<sequence>MTLVAFKTHGENQFSLEYGNCPPRWAPSPGPRAQRLSLPRGPASPVAPAPGLSEEPVGRLPPCPVLPYCPRRQQGRLPESLSSQCRSSLQSGGSRTTLGASRGPGLPRAADPATATLRQGRTLPALLGSLPSSGLPDSQGQLG</sequence>
<feature type="region of interest" description="Disordered" evidence="1">
    <location>
        <begin position="17"/>
        <end position="143"/>
    </location>
</feature>
<protein>
    <submittedName>
        <fullName evidence="2">Uncharacterized protein</fullName>
    </submittedName>
</protein>
<evidence type="ECO:0000313" key="2">
    <source>
        <dbReference type="EMBL" id="VTJ54315.1"/>
    </source>
</evidence>
<evidence type="ECO:0000256" key="1">
    <source>
        <dbReference type="SAM" id="MobiDB-lite"/>
    </source>
</evidence>
<name>A0A5E4AB59_MARMO</name>
<evidence type="ECO:0000313" key="3">
    <source>
        <dbReference type="Proteomes" id="UP000335636"/>
    </source>
</evidence>
<accession>A0A5E4AB59</accession>
<keyword evidence="3" id="KW-1185">Reference proteome</keyword>
<feature type="compositionally biased region" description="Low complexity" evidence="1">
    <location>
        <begin position="80"/>
        <end position="95"/>
    </location>
</feature>
<comment type="caution">
    <text evidence="2">The sequence shown here is derived from an EMBL/GenBank/DDBJ whole genome shotgun (WGS) entry which is preliminary data.</text>
</comment>
<feature type="compositionally biased region" description="Low complexity" evidence="1">
    <location>
        <begin position="123"/>
        <end position="136"/>
    </location>
</feature>
<proteinExistence type="predicted"/>
<gene>
    <name evidence="2" type="ORF">MONAX_5E027189</name>
</gene>
<dbReference type="AlphaFoldDB" id="A0A5E4AB59"/>
<dbReference type="Proteomes" id="UP000335636">
    <property type="component" value="Unassembled WGS sequence"/>
</dbReference>
<dbReference type="EMBL" id="CABDUW010000036">
    <property type="protein sequence ID" value="VTJ54315.1"/>
    <property type="molecule type" value="Genomic_DNA"/>
</dbReference>